<feature type="coiled-coil region" evidence="4">
    <location>
        <begin position="65"/>
        <end position="92"/>
    </location>
</feature>
<dbReference type="GO" id="GO:0000350">
    <property type="term" value="P:generation of catalytic spliceosome for second transesterification step"/>
    <property type="evidence" value="ECO:0007669"/>
    <property type="project" value="InterPro"/>
</dbReference>
<comment type="subcellular location">
    <subcellularLocation>
        <location evidence="1">Nucleus</location>
    </subcellularLocation>
</comment>
<evidence type="ECO:0000313" key="5">
    <source>
        <dbReference type="EMBL" id="GBG25781.1"/>
    </source>
</evidence>
<dbReference type="InterPro" id="IPR037200">
    <property type="entry name" value="Isy1_sf"/>
</dbReference>
<protein>
    <submittedName>
        <fullName evidence="5">Pre-mRNA-splicing factor ISY1-like</fullName>
    </submittedName>
</protein>
<evidence type="ECO:0000256" key="4">
    <source>
        <dbReference type="SAM" id="Coils"/>
    </source>
</evidence>
<dbReference type="AlphaFoldDB" id="A0A2R5GC96"/>
<dbReference type="InterPro" id="IPR029012">
    <property type="entry name" value="Helix_hairpin_bin_sf"/>
</dbReference>
<dbReference type="FunCoup" id="A0A2R5GC96">
    <property type="interactions" value="396"/>
</dbReference>
<organism evidence="5 6">
    <name type="scientific">Hondaea fermentalgiana</name>
    <dbReference type="NCBI Taxonomy" id="2315210"/>
    <lineage>
        <taxon>Eukaryota</taxon>
        <taxon>Sar</taxon>
        <taxon>Stramenopiles</taxon>
        <taxon>Bigyra</taxon>
        <taxon>Labyrinthulomycetes</taxon>
        <taxon>Thraustochytrida</taxon>
        <taxon>Thraustochytriidae</taxon>
        <taxon>Hondaea</taxon>
    </lineage>
</organism>
<dbReference type="PANTHER" id="PTHR13021">
    <property type="entry name" value="PRE-MRNA-SPLICING FACTOR ISY1"/>
    <property type="match status" value="1"/>
</dbReference>
<dbReference type="EMBL" id="BEYU01000015">
    <property type="protein sequence ID" value="GBG25781.1"/>
    <property type="molecule type" value="Genomic_DNA"/>
</dbReference>
<dbReference type="Pfam" id="PF06246">
    <property type="entry name" value="Isy1"/>
    <property type="match status" value="1"/>
</dbReference>
<dbReference type="Proteomes" id="UP000241890">
    <property type="component" value="Unassembled WGS sequence"/>
</dbReference>
<dbReference type="InterPro" id="IPR009360">
    <property type="entry name" value="Isy1"/>
</dbReference>
<reference evidence="5 6" key="1">
    <citation type="submission" date="2017-12" db="EMBL/GenBank/DDBJ databases">
        <title>Sequencing, de novo assembly and annotation of complete genome of a new Thraustochytrid species, strain FCC1311.</title>
        <authorList>
            <person name="Sedici K."/>
            <person name="Godart F."/>
            <person name="Aiese Cigliano R."/>
            <person name="Sanseverino W."/>
            <person name="Barakat M."/>
            <person name="Ortet P."/>
            <person name="Marechal E."/>
            <person name="Cagnac O."/>
            <person name="Amato A."/>
        </authorList>
    </citation>
    <scope>NUCLEOTIDE SEQUENCE [LARGE SCALE GENOMIC DNA]</scope>
</reference>
<evidence type="ECO:0000313" key="6">
    <source>
        <dbReference type="Proteomes" id="UP000241890"/>
    </source>
</evidence>
<proteinExistence type="inferred from homology"/>
<dbReference type="OrthoDB" id="1739576at2759"/>
<sequence>MSRRKVVQMGTLNRWMSFQQQVRLGQDQKDRSKNPESCKNLDDAHRFRRAVMREISQKLTQVQMASLGEHRLRELNDEINKLMRERFAWERQILKLGGPDLRNHASSGKTYKYFGAARELPQVRELLARPEVKPAVSKKRKRDDIMRTITPAYYHSVDDTRDDPMGLLDAEAREESEIRAERIAEEEPIPPNAEQEAAEAAEKLEASASPFEQLMLRTAHYSSLSFLSVEQRKDLDTSKAMEKVIVERKRKELMDKYLL</sequence>
<comment type="caution">
    <text evidence="5">The sequence shown here is derived from an EMBL/GenBank/DDBJ whole genome shotgun (WGS) entry which is preliminary data.</text>
</comment>
<name>A0A2R5GC96_9STRA</name>
<comment type="similarity">
    <text evidence="2">Belongs to the ISY1 family.</text>
</comment>
<evidence type="ECO:0000256" key="2">
    <source>
        <dbReference type="ARBA" id="ARBA00007002"/>
    </source>
</evidence>
<keyword evidence="6" id="KW-1185">Reference proteome</keyword>
<accession>A0A2R5GC96</accession>
<evidence type="ECO:0000256" key="1">
    <source>
        <dbReference type="ARBA" id="ARBA00004123"/>
    </source>
</evidence>
<dbReference type="Gene3D" id="1.10.287.660">
    <property type="entry name" value="Helix hairpin bin"/>
    <property type="match status" value="1"/>
</dbReference>
<dbReference type="FunFam" id="1.10.287.660:FF:000001">
    <property type="entry name" value="pre-mRNA-splicing factor ISY1 homolog"/>
    <property type="match status" value="1"/>
</dbReference>
<evidence type="ECO:0000256" key="3">
    <source>
        <dbReference type="ARBA" id="ARBA00023242"/>
    </source>
</evidence>
<dbReference type="InParanoid" id="A0A2R5GC96"/>
<keyword evidence="3" id="KW-0539">Nucleus</keyword>
<dbReference type="SUPFAM" id="SSF140102">
    <property type="entry name" value="ISY1 domain-like"/>
    <property type="match status" value="1"/>
</dbReference>
<gene>
    <name evidence="5" type="ORF">FCC1311_020002</name>
</gene>
<dbReference type="GO" id="GO:0005634">
    <property type="term" value="C:nucleus"/>
    <property type="evidence" value="ECO:0007669"/>
    <property type="project" value="UniProtKB-SubCell"/>
</dbReference>
<keyword evidence="4" id="KW-0175">Coiled coil</keyword>